<reference evidence="3 4" key="1">
    <citation type="submission" date="2019-02" db="EMBL/GenBank/DDBJ databases">
        <title>Deep-cultivation of Planctomycetes and their phenomic and genomic characterization uncovers novel biology.</title>
        <authorList>
            <person name="Wiegand S."/>
            <person name="Jogler M."/>
            <person name="Boedeker C."/>
            <person name="Pinto D."/>
            <person name="Vollmers J."/>
            <person name="Rivas-Marin E."/>
            <person name="Kohn T."/>
            <person name="Peeters S.H."/>
            <person name="Heuer A."/>
            <person name="Rast P."/>
            <person name="Oberbeckmann S."/>
            <person name="Bunk B."/>
            <person name="Jeske O."/>
            <person name="Meyerdierks A."/>
            <person name="Storesund J.E."/>
            <person name="Kallscheuer N."/>
            <person name="Luecker S."/>
            <person name="Lage O.M."/>
            <person name="Pohl T."/>
            <person name="Merkel B.J."/>
            <person name="Hornburger P."/>
            <person name="Mueller R.-W."/>
            <person name="Bruemmer F."/>
            <person name="Labrenz M."/>
            <person name="Spormann A.M."/>
            <person name="Op den Camp H."/>
            <person name="Overmann J."/>
            <person name="Amann R."/>
            <person name="Jetten M.S.M."/>
            <person name="Mascher T."/>
            <person name="Medema M.H."/>
            <person name="Devos D.P."/>
            <person name="Kaster A.-K."/>
            <person name="Ovreas L."/>
            <person name="Rohde M."/>
            <person name="Galperin M.Y."/>
            <person name="Jogler C."/>
        </authorList>
    </citation>
    <scope>NUCLEOTIDE SEQUENCE [LARGE SCALE GENOMIC DNA]</scope>
    <source>
        <strain evidence="3 4">Pla133</strain>
    </source>
</reference>
<dbReference type="InterPro" id="IPR015424">
    <property type="entry name" value="PyrdxlP-dep_Trfase"/>
</dbReference>
<gene>
    <name evidence="3" type="primary">csd</name>
    <name evidence="3" type="ORF">Pla133_01980</name>
</gene>
<dbReference type="PANTHER" id="PTHR43586">
    <property type="entry name" value="CYSTEINE DESULFURASE"/>
    <property type="match status" value="1"/>
</dbReference>
<dbReference type="InterPro" id="IPR011340">
    <property type="entry name" value="Cys_dSase-rel"/>
</dbReference>
<dbReference type="RefSeq" id="WP_145061470.1">
    <property type="nucleotide sequence ID" value="NZ_CP036287.1"/>
</dbReference>
<dbReference type="Proteomes" id="UP000316921">
    <property type="component" value="Chromosome"/>
</dbReference>
<dbReference type="EC" id="2.8.1.7" evidence="3"/>
<dbReference type="NCBIfam" id="TIGR01976">
    <property type="entry name" value="am_tr_V_VC1184"/>
    <property type="match status" value="1"/>
</dbReference>
<sequence length="402" mass="43536">MLDLEFVRPRFPALTTDWALLDNAGGSVPLGAVADAVGDYMRRCMVQVGASYDLSREAAQRVAAGHRAAEELLGANEGEVVLGPSSTALAKLIARALRPLWKQGDAVVVTDLDHEANIGPWRELEASGIEVREWHVDPGTHRLELVGLEPLLDDRTRLVAFSHCSNIVGTIHDVRSIAARVRAAGALTCVDGVAFAPHRRVDVKALGVDLYLASLYKVYGPHLSALYGRAELLQRARSQNHFFVPEDAVPYKLEPGNVTHELAASLPAVPAYLRELDRHHGGAGTLDGAFERIAEHEAGLAEPLLALLSAHPRTRLIGSPDADPAERAPTISFTVRDLASSAVPTLLDRDRVAVRYGHFYAHRLIDRLGLALDQGVVRASLVHYNSVDEVARLVDGLNRALA</sequence>
<evidence type="ECO:0000313" key="3">
    <source>
        <dbReference type="EMBL" id="QDU65134.1"/>
    </source>
</evidence>
<dbReference type="InterPro" id="IPR000192">
    <property type="entry name" value="Aminotrans_V_dom"/>
</dbReference>
<dbReference type="GO" id="GO:0031071">
    <property type="term" value="F:cysteine desulfurase activity"/>
    <property type="evidence" value="ECO:0007669"/>
    <property type="project" value="UniProtKB-EC"/>
</dbReference>
<dbReference type="InterPro" id="IPR015421">
    <property type="entry name" value="PyrdxlP-dep_Trfase_major"/>
</dbReference>
<accession>A0A518BDS3</accession>
<proteinExistence type="predicted"/>
<dbReference type="SUPFAM" id="SSF53383">
    <property type="entry name" value="PLP-dependent transferases"/>
    <property type="match status" value="1"/>
</dbReference>
<dbReference type="PANTHER" id="PTHR43586:SF21">
    <property type="entry name" value="PYRIDOXAL PHOSPHATE (PLP)-DEPENDENT ASPARTATE AMINOTRANSFERASE SUPERFAMILY"/>
    <property type="match status" value="1"/>
</dbReference>
<organism evidence="3 4">
    <name type="scientific">Engelhardtia mirabilis</name>
    <dbReference type="NCBI Taxonomy" id="2528011"/>
    <lineage>
        <taxon>Bacteria</taxon>
        <taxon>Pseudomonadati</taxon>
        <taxon>Planctomycetota</taxon>
        <taxon>Planctomycetia</taxon>
        <taxon>Planctomycetia incertae sedis</taxon>
        <taxon>Engelhardtia</taxon>
    </lineage>
</organism>
<dbReference type="Gene3D" id="3.40.640.10">
    <property type="entry name" value="Type I PLP-dependent aspartate aminotransferase-like (Major domain)"/>
    <property type="match status" value="1"/>
</dbReference>
<dbReference type="InterPro" id="IPR015422">
    <property type="entry name" value="PyrdxlP-dep_Trfase_small"/>
</dbReference>
<protein>
    <submittedName>
        <fullName evidence="3">Putative cysteine desulfurase</fullName>
        <ecNumber evidence="3">2.8.1.7</ecNumber>
    </submittedName>
</protein>
<dbReference type="EMBL" id="CP036287">
    <property type="protein sequence ID" value="QDU65134.1"/>
    <property type="molecule type" value="Genomic_DNA"/>
</dbReference>
<keyword evidence="3" id="KW-0808">Transferase</keyword>
<keyword evidence="4" id="KW-1185">Reference proteome</keyword>
<dbReference type="Pfam" id="PF00266">
    <property type="entry name" value="Aminotran_5"/>
    <property type="match status" value="1"/>
</dbReference>
<dbReference type="AlphaFoldDB" id="A0A518BDS3"/>
<keyword evidence="1" id="KW-0663">Pyridoxal phosphate</keyword>
<name>A0A518BDS3_9BACT</name>
<dbReference type="KEGG" id="pbap:Pla133_01980"/>
<evidence type="ECO:0000313" key="4">
    <source>
        <dbReference type="Proteomes" id="UP000316921"/>
    </source>
</evidence>
<dbReference type="Gene3D" id="3.90.1150.10">
    <property type="entry name" value="Aspartate Aminotransferase, domain 1"/>
    <property type="match status" value="1"/>
</dbReference>
<evidence type="ECO:0000259" key="2">
    <source>
        <dbReference type="Pfam" id="PF00266"/>
    </source>
</evidence>
<feature type="domain" description="Aminotransferase class V" evidence="2">
    <location>
        <begin position="20"/>
        <end position="393"/>
    </location>
</feature>
<evidence type="ECO:0000256" key="1">
    <source>
        <dbReference type="ARBA" id="ARBA00022898"/>
    </source>
</evidence>